<protein>
    <submittedName>
        <fullName evidence="1">Uncharacterized protein</fullName>
    </submittedName>
</protein>
<gene>
    <name evidence="1" type="ORF">PDMSB3_3105</name>
</gene>
<name>A0A5Q4ZPH7_9BURK</name>
<dbReference type="EMBL" id="LR699554">
    <property type="protein sequence ID" value="VVD34389.1"/>
    <property type="molecule type" value="Genomic_DNA"/>
</dbReference>
<sequence length="97" mass="11165">MAFRVESLLCLPRRSAPNYENSFLSTKIVLLFRLTKSFYEKWQKTYAISGSCRGSRVRREPLTIFHGDNPMPRPGIDKSVFAYDMKARPEILCCAVS</sequence>
<keyword evidence="2" id="KW-1185">Reference proteome</keyword>
<evidence type="ECO:0000313" key="1">
    <source>
        <dbReference type="EMBL" id="VVD34389.1"/>
    </source>
</evidence>
<reference evidence="1 2" key="1">
    <citation type="submission" date="2019-08" db="EMBL/GenBank/DDBJ databases">
        <authorList>
            <person name="Herpell B J."/>
        </authorList>
    </citation>
    <scope>NUCLEOTIDE SEQUENCE [LARGE SCALE GENOMIC DNA]</scope>
    <source>
        <strain evidence="2">Msb3</strain>
    </source>
</reference>
<proteinExistence type="predicted"/>
<accession>A0A5Q4ZPH7</accession>
<organism evidence="1 2">
    <name type="scientific">Paraburkholderia dioscoreae</name>
    <dbReference type="NCBI Taxonomy" id="2604047"/>
    <lineage>
        <taxon>Bacteria</taxon>
        <taxon>Pseudomonadati</taxon>
        <taxon>Pseudomonadota</taxon>
        <taxon>Betaproteobacteria</taxon>
        <taxon>Burkholderiales</taxon>
        <taxon>Burkholderiaceae</taxon>
        <taxon>Paraburkholderia</taxon>
    </lineage>
</organism>
<dbReference type="AlphaFoldDB" id="A0A5Q4ZPH7"/>
<dbReference type="KEGG" id="pdio:PDMSB3_3105.1"/>
<dbReference type="Proteomes" id="UP000325811">
    <property type="component" value="Chromosome II"/>
</dbReference>
<evidence type="ECO:0000313" key="2">
    <source>
        <dbReference type="Proteomes" id="UP000325811"/>
    </source>
</evidence>